<keyword evidence="4" id="KW-1185">Reference proteome</keyword>
<dbReference type="EMBL" id="RBIL01000003">
    <property type="protein sequence ID" value="RKQ84939.1"/>
    <property type="molecule type" value="Genomic_DNA"/>
</dbReference>
<dbReference type="AlphaFoldDB" id="A0A660KY53"/>
<accession>A0A660KY53</accession>
<keyword evidence="1" id="KW-0560">Oxidoreductase</keyword>
<feature type="domain" description="Luciferase-like" evidence="2">
    <location>
        <begin position="11"/>
        <end position="309"/>
    </location>
</feature>
<dbReference type="GO" id="GO:0016705">
    <property type="term" value="F:oxidoreductase activity, acting on paired donors, with incorporation or reduction of molecular oxygen"/>
    <property type="evidence" value="ECO:0007669"/>
    <property type="project" value="InterPro"/>
</dbReference>
<dbReference type="InterPro" id="IPR050564">
    <property type="entry name" value="F420-G6PD/mer"/>
</dbReference>
<evidence type="ECO:0000313" key="4">
    <source>
        <dbReference type="Proteomes" id="UP000278962"/>
    </source>
</evidence>
<evidence type="ECO:0000313" key="3">
    <source>
        <dbReference type="EMBL" id="RKQ84939.1"/>
    </source>
</evidence>
<dbReference type="PANTHER" id="PTHR43244">
    <property type="match status" value="1"/>
</dbReference>
<dbReference type="InterPro" id="IPR011251">
    <property type="entry name" value="Luciferase-like_dom"/>
</dbReference>
<protein>
    <submittedName>
        <fullName evidence="3">Methylenetetrahydromethanopterin reductase</fullName>
    </submittedName>
</protein>
<dbReference type="Gene3D" id="3.20.20.30">
    <property type="entry name" value="Luciferase-like domain"/>
    <property type="match status" value="1"/>
</dbReference>
<dbReference type="OrthoDB" id="3284378at2"/>
<organism evidence="3 4">
    <name type="scientific">Solirubrobacter pauli</name>
    <dbReference type="NCBI Taxonomy" id="166793"/>
    <lineage>
        <taxon>Bacteria</taxon>
        <taxon>Bacillati</taxon>
        <taxon>Actinomycetota</taxon>
        <taxon>Thermoleophilia</taxon>
        <taxon>Solirubrobacterales</taxon>
        <taxon>Solirubrobacteraceae</taxon>
        <taxon>Solirubrobacter</taxon>
    </lineage>
</organism>
<dbReference type="RefSeq" id="WP_121258466.1">
    <property type="nucleotide sequence ID" value="NZ_RBIL01000003.1"/>
</dbReference>
<dbReference type="PANTHER" id="PTHR43244:SF1">
    <property type="entry name" value="5,10-METHYLENETETRAHYDROMETHANOPTERIN REDUCTASE"/>
    <property type="match status" value="1"/>
</dbReference>
<dbReference type="Pfam" id="PF00296">
    <property type="entry name" value="Bac_luciferase"/>
    <property type="match status" value="1"/>
</dbReference>
<dbReference type="SUPFAM" id="SSF51679">
    <property type="entry name" value="Bacterial luciferase-like"/>
    <property type="match status" value="1"/>
</dbReference>
<dbReference type="Proteomes" id="UP000278962">
    <property type="component" value="Unassembled WGS sequence"/>
</dbReference>
<sequence>MRFSYCMLPDYPLDDCIEIIKTADELGFYAAYSVDETWHKDLWVLFAAAARETKQIRFGPNVTHVFLREPTLICQQMATLDELTGGRTEIVVSTGNFGLLSQYNIDWANQKPLSRLKEAIHVMRTFLSEGAITFEGDFFKYSGLYTFAKPVQEGGIPIKMGAMKGPRSFRTAGEIADGMHQALAYSREAYDYSSGLLREGAEQAGRNYEELDNGAWVVTVVSDDSAAAKRAARILVAFYISSMPAEQLARHGIDASELAPVVDALGAGDVKQAVSLFEPHYAEKLSLAGTPEEVVEKIKADLAPAGVNHMILALSDPALVKLFSGEDVPNVPDIRGQLKLVNERVMPAFG</sequence>
<name>A0A660KY53_9ACTN</name>
<proteinExistence type="predicted"/>
<comment type="caution">
    <text evidence="3">The sequence shown here is derived from an EMBL/GenBank/DDBJ whole genome shotgun (WGS) entry which is preliminary data.</text>
</comment>
<evidence type="ECO:0000256" key="1">
    <source>
        <dbReference type="ARBA" id="ARBA00023002"/>
    </source>
</evidence>
<dbReference type="InterPro" id="IPR036661">
    <property type="entry name" value="Luciferase-like_sf"/>
</dbReference>
<gene>
    <name evidence="3" type="ORF">C8N24_6570</name>
</gene>
<reference evidence="3 4" key="1">
    <citation type="submission" date="2018-10" db="EMBL/GenBank/DDBJ databases">
        <title>Genomic Encyclopedia of Archaeal and Bacterial Type Strains, Phase II (KMG-II): from individual species to whole genera.</title>
        <authorList>
            <person name="Goeker M."/>
        </authorList>
    </citation>
    <scope>NUCLEOTIDE SEQUENCE [LARGE SCALE GENOMIC DNA]</scope>
    <source>
        <strain evidence="3 4">DSM 14954</strain>
    </source>
</reference>
<evidence type="ECO:0000259" key="2">
    <source>
        <dbReference type="Pfam" id="PF00296"/>
    </source>
</evidence>